<evidence type="ECO:0000256" key="4">
    <source>
        <dbReference type="SAM" id="MobiDB-lite"/>
    </source>
</evidence>
<sequence length="298" mass="32691">MNDEQQQPEAVPAPGRPAQAFGAVADAYDRGRPGYPREAATWLTGTRPLSVLELGAGTGKLTAELVALGHDVHATDPDQDMLSRLSLRLPDVRVSEAAAEELPVPDRSVDVVVGAQCFHWFDLDRALPEIVRVLRPGGHVAMVWNERDERIPWVRRLGRILGGTGEPRDWTTLLSTSGLFGFVDETSFGSWQTLDRDRLRDMVLSRSHVRVQDEEERERVLAEALALYDGFGRGWEGLQLPWSARCFRAAVVPRRGADLATGAKDPADDAPAEQAGPGQDAVDPPTDDDTGTLLIDFR</sequence>
<dbReference type="InterPro" id="IPR029063">
    <property type="entry name" value="SAM-dependent_MTases_sf"/>
</dbReference>
<dbReference type="InterPro" id="IPR013216">
    <property type="entry name" value="Methyltransf_11"/>
</dbReference>
<dbReference type="Pfam" id="PF08241">
    <property type="entry name" value="Methyltransf_11"/>
    <property type="match status" value="1"/>
</dbReference>
<keyword evidence="2 6" id="KW-0489">Methyltransferase</keyword>
<keyword evidence="3 6" id="KW-0808">Transferase</keyword>
<evidence type="ECO:0000256" key="2">
    <source>
        <dbReference type="ARBA" id="ARBA00022603"/>
    </source>
</evidence>
<evidence type="ECO:0000256" key="3">
    <source>
        <dbReference type="ARBA" id="ARBA00022679"/>
    </source>
</evidence>
<dbReference type="SUPFAM" id="SSF53335">
    <property type="entry name" value="S-adenosyl-L-methionine-dependent methyltransferases"/>
    <property type="match status" value="1"/>
</dbReference>
<organism evidence="6 7">
    <name type="scientific">Nocardioides aquaticus</name>
    <dbReference type="NCBI Taxonomy" id="160826"/>
    <lineage>
        <taxon>Bacteria</taxon>
        <taxon>Bacillati</taxon>
        <taxon>Actinomycetota</taxon>
        <taxon>Actinomycetes</taxon>
        <taxon>Propionibacteriales</taxon>
        <taxon>Nocardioidaceae</taxon>
        <taxon>Nocardioides</taxon>
    </lineage>
</organism>
<gene>
    <name evidence="6" type="ORF">ENKNEFLB_00411</name>
</gene>
<evidence type="ECO:0000259" key="5">
    <source>
        <dbReference type="Pfam" id="PF08241"/>
    </source>
</evidence>
<comment type="similarity">
    <text evidence="1">Belongs to the methyltransferase superfamily.</text>
</comment>
<dbReference type="Gene3D" id="3.40.50.150">
    <property type="entry name" value="Vaccinia Virus protein VP39"/>
    <property type="match status" value="1"/>
</dbReference>
<accession>A0ABX8ECF0</accession>
<dbReference type="EMBL" id="CP075371">
    <property type="protein sequence ID" value="QVT78039.1"/>
    <property type="molecule type" value="Genomic_DNA"/>
</dbReference>
<reference evidence="6 7" key="1">
    <citation type="submission" date="2021-05" db="EMBL/GenBank/DDBJ databases">
        <title>Complete genome of Nocardioides aquaticus KCTC 9944T isolated from meromictic and hypersaline Ekho Lake, Antarctica.</title>
        <authorList>
            <person name="Hwang K."/>
            <person name="Kim K.M."/>
            <person name="Choe H."/>
        </authorList>
    </citation>
    <scope>NUCLEOTIDE SEQUENCE [LARGE SCALE GENOMIC DNA]</scope>
    <source>
        <strain evidence="6 7">KCTC 9944</strain>
    </source>
</reference>
<dbReference type="EC" id="2.1.1.-" evidence="6"/>
<proteinExistence type="inferred from homology"/>
<protein>
    <submittedName>
        <fullName evidence="6">Methyltransferase</fullName>
        <ecNumber evidence="6">2.1.1.-</ecNumber>
    </submittedName>
</protein>
<feature type="domain" description="Methyltransferase type 11" evidence="5">
    <location>
        <begin position="52"/>
        <end position="141"/>
    </location>
</feature>
<dbReference type="GO" id="GO:0008168">
    <property type="term" value="F:methyltransferase activity"/>
    <property type="evidence" value="ECO:0007669"/>
    <property type="project" value="UniProtKB-KW"/>
</dbReference>
<evidence type="ECO:0000313" key="6">
    <source>
        <dbReference type="EMBL" id="QVT78039.1"/>
    </source>
</evidence>
<evidence type="ECO:0000256" key="1">
    <source>
        <dbReference type="ARBA" id="ARBA00008361"/>
    </source>
</evidence>
<evidence type="ECO:0000313" key="7">
    <source>
        <dbReference type="Proteomes" id="UP000679307"/>
    </source>
</evidence>
<dbReference type="GO" id="GO:0032259">
    <property type="term" value="P:methylation"/>
    <property type="evidence" value="ECO:0007669"/>
    <property type="project" value="UniProtKB-KW"/>
</dbReference>
<name>A0ABX8ECF0_9ACTN</name>
<dbReference type="Proteomes" id="UP000679307">
    <property type="component" value="Chromosome"/>
</dbReference>
<dbReference type="PANTHER" id="PTHR44942">
    <property type="entry name" value="METHYLTRANSF_11 DOMAIN-CONTAINING PROTEIN"/>
    <property type="match status" value="1"/>
</dbReference>
<dbReference type="InterPro" id="IPR051052">
    <property type="entry name" value="Diverse_substrate_MTase"/>
</dbReference>
<dbReference type="RefSeq" id="WP_214057676.1">
    <property type="nucleotide sequence ID" value="NZ_BAAAHS010000159.1"/>
</dbReference>
<dbReference type="CDD" id="cd02440">
    <property type="entry name" value="AdoMet_MTases"/>
    <property type="match status" value="1"/>
</dbReference>
<keyword evidence="7" id="KW-1185">Reference proteome</keyword>
<feature type="region of interest" description="Disordered" evidence="4">
    <location>
        <begin position="259"/>
        <end position="298"/>
    </location>
</feature>
<dbReference type="PANTHER" id="PTHR44942:SF4">
    <property type="entry name" value="METHYLTRANSFERASE TYPE 11 DOMAIN-CONTAINING PROTEIN"/>
    <property type="match status" value="1"/>
</dbReference>